<dbReference type="InterPro" id="IPR052020">
    <property type="entry name" value="Cyclic_di-GMP/3'3'-cGAMP_PDE"/>
</dbReference>
<feature type="domain" description="HD-GYP" evidence="1">
    <location>
        <begin position="176"/>
        <end position="372"/>
    </location>
</feature>
<dbReference type="PANTHER" id="PTHR45228">
    <property type="entry name" value="CYCLIC DI-GMP PHOSPHODIESTERASE TM_0186-RELATED"/>
    <property type="match status" value="1"/>
</dbReference>
<keyword evidence="3" id="KW-1185">Reference proteome</keyword>
<dbReference type="SMART" id="SM00471">
    <property type="entry name" value="HDc"/>
    <property type="match status" value="1"/>
</dbReference>
<dbReference type="InterPro" id="IPR006675">
    <property type="entry name" value="HDIG_dom"/>
</dbReference>
<proteinExistence type="predicted"/>
<organism evidence="2 3">
    <name type="scientific">Deinococcus navajonensis</name>
    <dbReference type="NCBI Taxonomy" id="309884"/>
    <lineage>
        <taxon>Bacteria</taxon>
        <taxon>Thermotogati</taxon>
        <taxon>Deinococcota</taxon>
        <taxon>Deinococci</taxon>
        <taxon>Deinococcales</taxon>
        <taxon>Deinococcaceae</taxon>
        <taxon>Deinococcus</taxon>
    </lineage>
</organism>
<dbReference type="SUPFAM" id="SSF109604">
    <property type="entry name" value="HD-domain/PDEase-like"/>
    <property type="match status" value="1"/>
</dbReference>
<evidence type="ECO:0000313" key="3">
    <source>
        <dbReference type="Proteomes" id="UP001595998"/>
    </source>
</evidence>
<name>A0ABV8XLJ0_9DEIO</name>
<dbReference type="EC" id="3.1.4.-" evidence="2"/>
<dbReference type="GO" id="GO:0016787">
    <property type="term" value="F:hydrolase activity"/>
    <property type="evidence" value="ECO:0007669"/>
    <property type="project" value="UniProtKB-KW"/>
</dbReference>
<dbReference type="Gene3D" id="3.30.450.40">
    <property type="match status" value="1"/>
</dbReference>
<dbReference type="RefSeq" id="WP_380038516.1">
    <property type="nucleotide sequence ID" value="NZ_JBHSEH010000006.1"/>
</dbReference>
<dbReference type="SMART" id="SM00065">
    <property type="entry name" value="GAF"/>
    <property type="match status" value="1"/>
</dbReference>
<gene>
    <name evidence="2" type="ORF">ACFOZ9_08485</name>
</gene>
<reference evidence="3" key="1">
    <citation type="journal article" date="2019" name="Int. J. Syst. Evol. Microbiol.">
        <title>The Global Catalogue of Microorganisms (GCM) 10K type strain sequencing project: providing services to taxonomists for standard genome sequencing and annotation.</title>
        <authorList>
            <consortium name="The Broad Institute Genomics Platform"/>
            <consortium name="The Broad Institute Genome Sequencing Center for Infectious Disease"/>
            <person name="Wu L."/>
            <person name="Ma J."/>
        </authorList>
    </citation>
    <scope>NUCLEOTIDE SEQUENCE [LARGE SCALE GENOMIC DNA]</scope>
    <source>
        <strain evidence="3">CCUG 56029</strain>
    </source>
</reference>
<dbReference type="Pfam" id="PF13487">
    <property type="entry name" value="HD_5"/>
    <property type="match status" value="1"/>
</dbReference>
<dbReference type="Proteomes" id="UP001595998">
    <property type="component" value="Unassembled WGS sequence"/>
</dbReference>
<dbReference type="Gene3D" id="1.10.3210.10">
    <property type="entry name" value="Hypothetical protein af1432"/>
    <property type="match status" value="1"/>
</dbReference>
<evidence type="ECO:0000313" key="2">
    <source>
        <dbReference type="EMBL" id="MFC4426250.1"/>
    </source>
</evidence>
<protein>
    <submittedName>
        <fullName evidence="2">HD-GYP domain-containing protein</fullName>
        <ecNumber evidence="2">3.1.4.-</ecNumber>
    </submittedName>
</protein>
<dbReference type="InterPro" id="IPR029016">
    <property type="entry name" value="GAF-like_dom_sf"/>
</dbReference>
<dbReference type="SUPFAM" id="SSF55781">
    <property type="entry name" value="GAF domain-like"/>
    <property type="match status" value="1"/>
</dbReference>
<sequence length="375" mass="40678">MSVPSSVSDNLPALTLHLAQQGLAAPDLGSAMTPVLDALVGYTSAAGAAYFQLRAPEQAYFPRAACGDLGPRGLMSALQRTGVPTTLPIVQALHGQRDVLFFDDTRQVAETAVFAELSIQGLCAAPVHDRQGQLVGALLAHTFEPCVWTVAERTLIRSVTSLLALLAARLDAEERERDAHESALRALGLCLEARDAEIQGHTDRVTALAVQVARRLGLDETELRALRWGAYLHDIGKIGIPDAVLRHPGQLSTDMWALMRGHVQGGLQLATQLPFLPQTTLDIIALHHERWDGGGYPHGKRGEDIPLSARIFAVCDVYDALVNVRPYKRAWTHQEAMAHIQAHRGTHFDPQVVDILGDVLASVEMADDLERVVVA</sequence>
<comment type="caution">
    <text evidence="2">The sequence shown here is derived from an EMBL/GenBank/DDBJ whole genome shotgun (WGS) entry which is preliminary data.</text>
</comment>
<dbReference type="InterPro" id="IPR003018">
    <property type="entry name" value="GAF"/>
</dbReference>
<dbReference type="EMBL" id="JBHSEH010000006">
    <property type="protein sequence ID" value="MFC4426250.1"/>
    <property type="molecule type" value="Genomic_DNA"/>
</dbReference>
<dbReference type="PANTHER" id="PTHR45228:SF8">
    <property type="entry name" value="TWO-COMPONENT RESPONSE REGULATOR-RELATED"/>
    <property type="match status" value="1"/>
</dbReference>
<keyword evidence="2" id="KW-0378">Hydrolase</keyword>
<dbReference type="InterPro" id="IPR003607">
    <property type="entry name" value="HD/PDEase_dom"/>
</dbReference>
<accession>A0ABV8XLJ0</accession>
<evidence type="ECO:0000259" key="1">
    <source>
        <dbReference type="PROSITE" id="PS51832"/>
    </source>
</evidence>
<dbReference type="CDD" id="cd00077">
    <property type="entry name" value="HDc"/>
    <property type="match status" value="1"/>
</dbReference>
<dbReference type="NCBIfam" id="TIGR00277">
    <property type="entry name" value="HDIG"/>
    <property type="match status" value="1"/>
</dbReference>
<dbReference type="PROSITE" id="PS51832">
    <property type="entry name" value="HD_GYP"/>
    <property type="match status" value="1"/>
</dbReference>
<dbReference type="InterPro" id="IPR037522">
    <property type="entry name" value="HD_GYP_dom"/>
</dbReference>